<dbReference type="AlphaFoldDB" id="G4Z261"/>
<evidence type="ECO:0000259" key="3">
    <source>
        <dbReference type="PROSITE" id="PS51840"/>
    </source>
</evidence>
<feature type="domain" description="C2 NT-type" evidence="3">
    <location>
        <begin position="8"/>
        <end position="174"/>
    </location>
</feature>
<gene>
    <name evidence="4" type="ORF">PHYSODRAFT_256307</name>
</gene>
<keyword evidence="1" id="KW-0175">Coiled coil</keyword>
<evidence type="ECO:0000313" key="5">
    <source>
        <dbReference type="Proteomes" id="UP000002640"/>
    </source>
</evidence>
<dbReference type="EMBL" id="JH159153">
    <property type="protein sequence ID" value="EGZ21396.1"/>
    <property type="molecule type" value="Genomic_DNA"/>
</dbReference>
<organism evidence="4 5">
    <name type="scientific">Phytophthora sojae (strain P6497)</name>
    <name type="common">Soybean stem and root rot agent</name>
    <name type="synonym">Phytophthora megasperma f. sp. glycines</name>
    <dbReference type="NCBI Taxonomy" id="1094619"/>
    <lineage>
        <taxon>Eukaryota</taxon>
        <taxon>Sar</taxon>
        <taxon>Stramenopiles</taxon>
        <taxon>Oomycota</taxon>
        <taxon>Peronosporomycetes</taxon>
        <taxon>Peronosporales</taxon>
        <taxon>Peronosporaceae</taxon>
        <taxon>Phytophthora</taxon>
    </lineage>
</organism>
<dbReference type="Gene3D" id="1.10.287.1490">
    <property type="match status" value="1"/>
</dbReference>
<name>G4Z261_PHYSP</name>
<dbReference type="GeneID" id="20638726"/>
<dbReference type="SMR" id="G4Z261"/>
<accession>G4Z261</accession>
<protein>
    <recommendedName>
        <fullName evidence="3">C2 NT-type domain-containing protein</fullName>
    </recommendedName>
</protein>
<proteinExistence type="predicted"/>
<keyword evidence="5" id="KW-1185">Reference proteome</keyword>
<dbReference type="InParanoid" id="G4Z261"/>
<feature type="coiled-coil region" evidence="1">
    <location>
        <begin position="251"/>
        <end position="299"/>
    </location>
</feature>
<dbReference type="RefSeq" id="XP_009524113.1">
    <property type="nucleotide sequence ID" value="XM_009525818.1"/>
</dbReference>
<sequence length="799" mass="88243">MSRLVQIAQRSNKAPVGFKVQLVVHRLNANLAVKHDTELVAVIMGRKKKIPTKPAVYHPADPGDDGSLRRLNGSRAIQSSQSRSGDTGEVVWGDMVAFSSTLYMAKSGLFQAKRFQIHINTVGEHGRTLAVFEFDLAELVPVSKDSGKESVRLNTTKCTDDPRACMSITVVSSRVNRGRDGVGHERSYVEDSTSEMGSEMSAYTNNSRASSLASNCRRNIDTPIPEHVGLGEGKADAIRTAGHPAASDEAVAAADNARDELVKALQNLEAQLRESEVANVKLEAAIEQKDREIERLTRMAAGIGESSSEAEDGVMQVDFLVYMTLKEQFDALKLEHEACQTAQKSADGPPAASGMYTIADVENEEEDNKEEGGSKPKESVKDDVSEASSANEYVDAEEPHLVAEVSALKQLLATQRTEAEQLNATIQELTSSNTELEAQLRELRAAIEQKDEELQLSTAALQRAESVRNEIGDTEAGEAEAQAQALETALSDNKRLERQLLKFDGAMTAMEEEKARLLAQLREAEIASANAQEEIVKVQNALEQLETKSQTLSTKLEEADQARERAEENAVATEATVGTLQQQVRDVSTQLQETQQELESLRDNQLTASAAALEEATTKHQALERLWEDVKTENERLQARVEELEFCLAQSEANGDEKAAELQAQVDEVKREAEALREELEALRASKTQIESESLERELQLQETTETHRRMSVDHDERLSSEIMAREELLTRLQEQVQQTETLSAELSSKVVALEQELDYFQGELIESKMKVAQLTQSNDELAMRNRHLEKDAAAHAKK</sequence>
<dbReference type="InterPro" id="IPR019448">
    <property type="entry name" value="NT-C2"/>
</dbReference>
<feature type="compositionally biased region" description="Basic and acidic residues" evidence="2">
    <location>
        <begin position="370"/>
        <end position="384"/>
    </location>
</feature>
<evidence type="ECO:0000313" key="4">
    <source>
        <dbReference type="EMBL" id="EGZ21396.1"/>
    </source>
</evidence>
<feature type="region of interest" description="Disordered" evidence="2">
    <location>
        <begin position="363"/>
        <end position="397"/>
    </location>
</feature>
<dbReference type="OMA" id="FSSTLYM"/>
<evidence type="ECO:0000256" key="1">
    <source>
        <dbReference type="SAM" id="Coils"/>
    </source>
</evidence>
<feature type="coiled-coil region" evidence="1">
    <location>
        <begin position="405"/>
        <end position="792"/>
    </location>
</feature>
<dbReference type="Proteomes" id="UP000002640">
    <property type="component" value="Unassembled WGS sequence"/>
</dbReference>
<dbReference type="Pfam" id="PF10358">
    <property type="entry name" value="NT-C2"/>
    <property type="match status" value="1"/>
</dbReference>
<evidence type="ECO:0000256" key="2">
    <source>
        <dbReference type="SAM" id="MobiDB-lite"/>
    </source>
</evidence>
<dbReference type="PROSITE" id="PS51840">
    <property type="entry name" value="C2_NT"/>
    <property type="match status" value="1"/>
</dbReference>
<dbReference type="KEGG" id="psoj:PHYSODRAFT_256307"/>
<reference evidence="4 5" key="1">
    <citation type="journal article" date="2006" name="Science">
        <title>Phytophthora genome sequences uncover evolutionary origins and mechanisms of pathogenesis.</title>
        <authorList>
            <person name="Tyler B.M."/>
            <person name="Tripathy S."/>
            <person name="Zhang X."/>
            <person name="Dehal P."/>
            <person name="Jiang R.H."/>
            <person name="Aerts A."/>
            <person name="Arredondo F.D."/>
            <person name="Baxter L."/>
            <person name="Bensasson D."/>
            <person name="Beynon J.L."/>
            <person name="Chapman J."/>
            <person name="Damasceno C.M."/>
            <person name="Dorrance A.E."/>
            <person name="Dou D."/>
            <person name="Dickerman A.W."/>
            <person name="Dubchak I.L."/>
            <person name="Garbelotto M."/>
            <person name="Gijzen M."/>
            <person name="Gordon S.G."/>
            <person name="Govers F."/>
            <person name="Grunwald N.J."/>
            <person name="Huang W."/>
            <person name="Ivors K.L."/>
            <person name="Jones R.W."/>
            <person name="Kamoun S."/>
            <person name="Krampis K."/>
            <person name="Lamour K.H."/>
            <person name="Lee M.K."/>
            <person name="McDonald W.H."/>
            <person name="Medina M."/>
            <person name="Meijer H.J."/>
            <person name="Nordberg E.K."/>
            <person name="Maclean D.J."/>
            <person name="Ospina-Giraldo M.D."/>
            <person name="Morris P.F."/>
            <person name="Phuntumart V."/>
            <person name="Putnam N.H."/>
            <person name="Rash S."/>
            <person name="Rose J.K."/>
            <person name="Sakihama Y."/>
            <person name="Salamov A.A."/>
            <person name="Savidor A."/>
            <person name="Scheuring C.F."/>
            <person name="Smith B.M."/>
            <person name="Sobral B.W."/>
            <person name="Terry A."/>
            <person name="Torto-Alalibo T.A."/>
            <person name="Win J."/>
            <person name="Xu Z."/>
            <person name="Zhang H."/>
            <person name="Grigoriev I.V."/>
            <person name="Rokhsar D.S."/>
            <person name="Boore J.L."/>
        </authorList>
    </citation>
    <scope>NUCLEOTIDE SEQUENCE [LARGE SCALE GENOMIC DNA]</scope>
    <source>
        <strain evidence="4 5">P6497</strain>
    </source>
</reference>